<dbReference type="GO" id="GO:0016020">
    <property type="term" value="C:membrane"/>
    <property type="evidence" value="ECO:0007669"/>
    <property type="project" value="InterPro"/>
</dbReference>
<name>A0A919Y1U6_9BACL</name>
<sequence>MSLLFAEPFSPPFYTLYIVCGLSDVLDGYLARRLGATSNFGQALDSVSDFLFIGIVLFIYITYIALPGWSIPWIILIAAARFLSIIVGFRKYGKLTFLHTYSNKATGFALFLFPFLYSMFPLSITILLLCSVASISALEELLINATSKVLHRDIKSIFHH</sequence>
<evidence type="ECO:0000256" key="3">
    <source>
        <dbReference type="SAM" id="Phobius"/>
    </source>
</evidence>
<keyword evidence="3" id="KW-0812">Transmembrane</keyword>
<dbReference type="GO" id="GO:0008654">
    <property type="term" value="P:phospholipid biosynthetic process"/>
    <property type="evidence" value="ECO:0007669"/>
    <property type="project" value="InterPro"/>
</dbReference>
<keyword evidence="3" id="KW-0472">Membrane</keyword>
<dbReference type="InterPro" id="IPR048254">
    <property type="entry name" value="CDP_ALCOHOL_P_TRANSF_CS"/>
</dbReference>
<dbReference type="AlphaFoldDB" id="A0A919Y1U6"/>
<gene>
    <name evidence="4" type="ORF">J41TS4_04000</name>
</gene>
<comment type="caution">
    <text evidence="4">The sequence shown here is derived from an EMBL/GenBank/DDBJ whole genome shotgun (WGS) entry which is preliminary data.</text>
</comment>
<feature type="transmembrane region" description="Helical" evidence="3">
    <location>
        <begin position="110"/>
        <end position="138"/>
    </location>
</feature>
<comment type="similarity">
    <text evidence="2">Belongs to the CDP-alcohol phosphatidyltransferase class-I family.</text>
</comment>
<organism evidence="4 5">
    <name type="scientific">Paenibacillus apis</name>
    <dbReference type="NCBI Taxonomy" id="1792174"/>
    <lineage>
        <taxon>Bacteria</taxon>
        <taxon>Bacillati</taxon>
        <taxon>Bacillota</taxon>
        <taxon>Bacilli</taxon>
        <taxon>Bacillales</taxon>
        <taxon>Paenibacillaceae</taxon>
        <taxon>Paenibacillus</taxon>
    </lineage>
</organism>
<dbReference type="GO" id="GO:0016780">
    <property type="term" value="F:phosphotransferase activity, for other substituted phosphate groups"/>
    <property type="evidence" value="ECO:0007669"/>
    <property type="project" value="InterPro"/>
</dbReference>
<evidence type="ECO:0000256" key="1">
    <source>
        <dbReference type="ARBA" id="ARBA00022679"/>
    </source>
</evidence>
<dbReference type="Gene3D" id="1.20.120.1760">
    <property type="match status" value="1"/>
</dbReference>
<feature type="transmembrane region" description="Helical" evidence="3">
    <location>
        <begin position="12"/>
        <end position="31"/>
    </location>
</feature>
<evidence type="ECO:0000256" key="2">
    <source>
        <dbReference type="RuleBase" id="RU003750"/>
    </source>
</evidence>
<evidence type="ECO:0000313" key="5">
    <source>
        <dbReference type="Proteomes" id="UP000678895"/>
    </source>
</evidence>
<dbReference type="Proteomes" id="UP000678895">
    <property type="component" value="Unassembled WGS sequence"/>
</dbReference>
<dbReference type="PROSITE" id="PS00379">
    <property type="entry name" value="CDP_ALCOHOL_P_TRANSF"/>
    <property type="match status" value="1"/>
</dbReference>
<feature type="transmembrane region" description="Helical" evidence="3">
    <location>
        <begin position="43"/>
        <end position="65"/>
    </location>
</feature>
<feature type="transmembrane region" description="Helical" evidence="3">
    <location>
        <begin position="71"/>
        <end position="89"/>
    </location>
</feature>
<proteinExistence type="inferred from homology"/>
<keyword evidence="1 2" id="KW-0808">Transferase</keyword>
<reference evidence="4" key="1">
    <citation type="submission" date="2021-03" db="EMBL/GenBank/DDBJ databases">
        <title>Antimicrobial resistance genes in bacteria isolated from Japanese honey, and their potential for conferring macrolide and lincosamide resistance in the American foulbrood pathogen Paenibacillus larvae.</title>
        <authorList>
            <person name="Okamoto M."/>
            <person name="Kumagai M."/>
            <person name="Kanamori H."/>
            <person name="Takamatsu D."/>
        </authorList>
    </citation>
    <scope>NUCLEOTIDE SEQUENCE</scope>
    <source>
        <strain evidence="4">J41TS4</strain>
    </source>
</reference>
<keyword evidence="5" id="KW-1185">Reference proteome</keyword>
<dbReference type="InterPro" id="IPR043130">
    <property type="entry name" value="CDP-OH_PTrfase_TM_dom"/>
</dbReference>
<dbReference type="EMBL" id="BORS01000001">
    <property type="protein sequence ID" value="GIO40642.1"/>
    <property type="molecule type" value="Genomic_DNA"/>
</dbReference>
<dbReference type="Pfam" id="PF01066">
    <property type="entry name" value="CDP-OH_P_transf"/>
    <property type="match status" value="1"/>
</dbReference>
<evidence type="ECO:0000313" key="4">
    <source>
        <dbReference type="EMBL" id="GIO40642.1"/>
    </source>
</evidence>
<dbReference type="InterPro" id="IPR000462">
    <property type="entry name" value="CDP-OH_P_trans"/>
</dbReference>
<accession>A0A919Y1U6</accession>
<protein>
    <submittedName>
        <fullName evidence="4">CDP-alcohol phosphatidyltransferase</fullName>
    </submittedName>
</protein>
<keyword evidence="3" id="KW-1133">Transmembrane helix</keyword>